<proteinExistence type="predicted"/>
<dbReference type="InterPro" id="IPR015915">
    <property type="entry name" value="Kelch-typ_b-propeller"/>
</dbReference>
<dbReference type="AlphaFoldDB" id="A0A067SRT7"/>
<dbReference type="Proteomes" id="UP000027222">
    <property type="component" value="Unassembled WGS sequence"/>
</dbReference>
<gene>
    <name evidence="1" type="ORF">GALMADRAFT_142130</name>
</gene>
<reference evidence="2" key="1">
    <citation type="journal article" date="2014" name="Proc. Natl. Acad. Sci. U.S.A.">
        <title>Extensive sampling of basidiomycete genomes demonstrates inadequacy of the white-rot/brown-rot paradigm for wood decay fungi.</title>
        <authorList>
            <person name="Riley R."/>
            <person name="Salamov A.A."/>
            <person name="Brown D.W."/>
            <person name="Nagy L.G."/>
            <person name="Floudas D."/>
            <person name="Held B.W."/>
            <person name="Levasseur A."/>
            <person name="Lombard V."/>
            <person name="Morin E."/>
            <person name="Otillar R."/>
            <person name="Lindquist E.A."/>
            <person name="Sun H."/>
            <person name="LaButti K.M."/>
            <person name="Schmutz J."/>
            <person name="Jabbour D."/>
            <person name="Luo H."/>
            <person name="Baker S.E."/>
            <person name="Pisabarro A.G."/>
            <person name="Walton J.D."/>
            <person name="Blanchette R.A."/>
            <person name="Henrissat B."/>
            <person name="Martin F."/>
            <person name="Cullen D."/>
            <person name="Hibbett D.S."/>
            <person name="Grigoriev I.V."/>
        </authorList>
    </citation>
    <scope>NUCLEOTIDE SEQUENCE [LARGE SCALE GENOMIC DNA]</scope>
    <source>
        <strain evidence="2">CBS 339.88</strain>
    </source>
</reference>
<dbReference type="HOGENOM" id="CLU_909261_0_0_1"/>
<keyword evidence="2" id="KW-1185">Reference proteome</keyword>
<organism evidence="1 2">
    <name type="scientific">Galerina marginata (strain CBS 339.88)</name>
    <dbReference type="NCBI Taxonomy" id="685588"/>
    <lineage>
        <taxon>Eukaryota</taxon>
        <taxon>Fungi</taxon>
        <taxon>Dikarya</taxon>
        <taxon>Basidiomycota</taxon>
        <taxon>Agaricomycotina</taxon>
        <taxon>Agaricomycetes</taxon>
        <taxon>Agaricomycetidae</taxon>
        <taxon>Agaricales</taxon>
        <taxon>Agaricineae</taxon>
        <taxon>Strophariaceae</taxon>
        <taxon>Galerina</taxon>
    </lineage>
</organism>
<dbReference type="STRING" id="685588.A0A067SRT7"/>
<name>A0A067SRT7_GALM3</name>
<protein>
    <submittedName>
        <fullName evidence="1">Uncharacterized protein</fullName>
    </submittedName>
</protein>
<evidence type="ECO:0000313" key="1">
    <source>
        <dbReference type="EMBL" id="KDR73670.1"/>
    </source>
</evidence>
<dbReference type="EMBL" id="KL142385">
    <property type="protein sequence ID" value="KDR73670.1"/>
    <property type="molecule type" value="Genomic_DNA"/>
</dbReference>
<dbReference type="Gene3D" id="2.120.10.80">
    <property type="entry name" value="Kelch-type beta propeller"/>
    <property type="match status" value="1"/>
</dbReference>
<evidence type="ECO:0000313" key="2">
    <source>
        <dbReference type="Proteomes" id="UP000027222"/>
    </source>
</evidence>
<sequence length="306" mass="34523">MSLVINIDDSAKLYWWVDSIGGGYVQPRMKAKMFFLGNKLYLFGGTKRMAQSFKDEPEQIYSYSIAEFVRKSKQDTWQWTVRDVPYPDNIPGNIILGDGVPIYGETYILFTPGKRSHCSDYEFKENSIWLFDVQGHEFHTAQTNVPTPHFPKLRNYGVFILQPMSMSNHQRATYASSSTANRSRTLVAHPYASACHSSSPSHESVVVCGLAKHIQPDGSEITLPEIWSFSLVTRKFLHRKISEDVPGTANMRGRQFIVDGHKMFVLGNTNAAGGHNNSQSDMNDTDYRLNSYIELPPSILSSNPLA</sequence>
<dbReference type="SUPFAM" id="SSF117281">
    <property type="entry name" value="Kelch motif"/>
    <property type="match status" value="1"/>
</dbReference>
<dbReference type="OrthoDB" id="3018797at2759"/>
<accession>A0A067SRT7</accession>